<evidence type="ECO:0000313" key="2">
    <source>
        <dbReference type="Proteomes" id="UP000694866"/>
    </source>
</evidence>
<accession>A0A9R1U1V2</accession>
<name>A0A9R1U1V2_9HYME</name>
<feature type="region of interest" description="Disordered" evidence="1">
    <location>
        <begin position="248"/>
        <end position="280"/>
    </location>
</feature>
<organism evidence="2 3">
    <name type="scientific">Fopius arisanus</name>
    <dbReference type="NCBI Taxonomy" id="64838"/>
    <lineage>
        <taxon>Eukaryota</taxon>
        <taxon>Metazoa</taxon>
        <taxon>Ecdysozoa</taxon>
        <taxon>Arthropoda</taxon>
        <taxon>Hexapoda</taxon>
        <taxon>Insecta</taxon>
        <taxon>Pterygota</taxon>
        <taxon>Neoptera</taxon>
        <taxon>Endopterygota</taxon>
        <taxon>Hymenoptera</taxon>
        <taxon>Apocrita</taxon>
        <taxon>Ichneumonoidea</taxon>
        <taxon>Braconidae</taxon>
        <taxon>Opiinae</taxon>
        <taxon>Fopius</taxon>
    </lineage>
</organism>
<feature type="region of interest" description="Disordered" evidence="1">
    <location>
        <begin position="401"/>
        <end position="433"/>
    </location>
</feature>
<sequence>MKTWETNIERIHALVRNCDKCNWVEPEAVMIYKAIKRLLEQKREQQLYAGVDSDSSTDRLVYPSAGILAELANQPGTPGQPSGLMAGRLDEVKASDEILLAGGIGGVRTAGMDTPPATLIAPAFMSTPGAPTAPDDRRSGKPSEGVGDGISKQPPTPAQFAQVIEKPSEEIVGGITSGIIPQKTPTTPQIIIPPKPASGSIGSGFLDPEDSYLLLDNLRLSQDIPRELVEAVSRQESKLMVRRVEELKASEERFSGRSSRTSRGNLSAPSGTLMSPGPMSGSVIPRRSVGVFSRKPSALAMAASVEPSIVQTSDALSHGGISEARIEQALMQPSPSAGIPIIVEPGGLIGGPSEKSSALATAASVEPSTAQMSGVLSSGVIQPSSSEVRIPQVMQTIPVTGSEVVEKSGPQEKADELIDSRTEVSKPSEAIHPARIDAVASRDADETPSDRSRSDMRMRLKSAEAIDAGSVPQIEIQVNVPDRERKEADENELVVIPGQEEVIQDQNVINDDEALARREDREIAEEREAQRIAGEMIDEGRPGPAVRTDEAEGRIRDEGRVDEDNFEREGPVAVAGIPEREATLADERGQLQREIPRSRGDLVPGGVLCGADDSRGRVDGGYKCPVTAQLSSCICHALRRWPRMTRKEYQESREAVTKIPTERREQRKTTGTKAVSSATVESIQIQTNVRRINEVPDVPSETSGDVCDPCECDPCASVSSTSTENPIESVRPTVETRDYGVMAKIYRSRR</sequence>
<gene>
    <name evidence="3" type="primary">LOC105267128</name>
</gene>
<evidence type="ECO:0000313" key="3">
    <source>
        <dbReference type="RefSeq" id="XP_011304077.1"/>
    </source>
</evidence>
<dbReference type="KEGG" id="fas:105267128"/>
<dbReference type="GeneID" id="105267128"/>
<protein>
    <submittedName>
        <fullName evidence="3">Uncharacterized protein</fullName>
    </submittedName>
</protein>
<feature type="region of interest" description="Disordered" evidence="1">
    <location>
        <begin position="438"/>
        <end position="457"/>
    </location>
</feature>
<keyword evidence="2" id="KW-1185">Reference proteome</keyword>
<reference evidence="3" key="1">
    <citation type="submission" date="2025-08" db="UniProtKB">
        <authorList>
            <consortium name="RefSeq"/>
        </authorList>
    </citation>
    <scope>IDENTIFICATION</scope>
    <source>
        <strain evidence="3">USDA-PBARC FA_bdor</strain>
        <tissue evidence="3">Whole organism</tissue>
    </source>
</reference>
<feature type="compositionally biased region" description="Basic and acidic residues" evidence="1">
    <location>
        <begin position="404"/>
        <end position="426"/>
    </location>
</feature>
<dbReference type="Proteomes" id="UP000694866">
    <property type="component" value="Unplaced"/>
</dbReference>
<dbReference type="AlphaFoldDB" id="A0A9R1U1V2"/>
<evidence type="ECO:0000256" key="1">
    <source>
        <dbReference type="SAM" id="MobiDB-lite"/>
    </source>
</evidence>
<feature type="region of interest" description="Disordered" evidence="1">
    <location>
        <begin position="126"/>
        <end position="157"/>
    </location>
</feature>
<dbReference type="RefSeq" id="XP_011304077.1">
    <property type="nucleotide sequence ID" value="XM_011305775.1"/>
</dbReference>
<proteinExistence type="predicted"/>